<reference evidence="3 4" key="1">
    <citation type="submission" date="2019-03" db="EMBL/GenBank/DDBJ databases">
        <title>Genomic Encyclopedia of Type Strains, Phase IV (KMG-IV): sequencing the most valuable type-strain genomes for metagenomic binning, comparative biology and taxonomic classification.</title>
        <authorList>
            <person name="Goeker M."/>
        </authorList>
    </citation>
    <scope>NUCLEOTIDE SEQUENCE [LARGE SCALE GENOMIC DNA]</scope>
    <source>
        <strain evidence="3 4">DSM 45361</strain>
    </source>
</reference>
<keyword evidence="1" id="KW-0175">Coiled coil</keyword>
<dbReference type="RefSeq" id="WP_133850813.1">
    <property type="nucleotide sequence ID" value="NZ_SNXZ01000003.1"/>
</dbReference>
<keyword evidence="2" id="KW-0812">Transmembrane</keyword>
<feature type="coiled-coil region" evidence="1">
    <location>
        <begin position="50"/>
        <end position="84"/>
    </location>
</feature>
<dbReference type="Proteomes" id="UP000295444">
    <property type="component" value="Unassembled WGS sequence"/>
</dbReference>
<organism evidence="3 4">
    <name type="scientific">Labedaea rhizosphaerae</name>
    <dbReference type="NCBI Taxonomy" id="598644"/>
    <lineage>
        <taxon>Bacteria</taxon>
        <taxon>Bacillati</taxon>
        <taxon>Actinomycetota</taxon>
        <taxon>Actinomycetes</taxon>
        <taxon>Pseudonocardiales</taxon>
        <taxon>Pseudonocardiaceae</taxon>
        <taxon>Labedaea</taxon>
    </lineage>
</organism>
<feature type="transmembrane region" description="Helical" evidence="2">
    <location>
        <begin position="12"/>
        <end position="29"/>
    </location>
</feature>
<gene>
    <name evidence="3" type="ORF">EV186_103603</name>
</gene>
<evidence type="ECO:0000313" key="4">
    <source>
        <dbReference type="Proteomes" id="UP000295444"/>
    </source>
</evidence>
<evidence type="ECO:0000256" key="2">
    <source>
        <dbReference type="SAM" id="Phobius"/>
    </source>
</evidence>
<sequence length="87" mass="9770">MGAVLDGLAQSAPQLGVGGIVLFLFARLLRRESVSDQRHTVELTSVHARREAAEARGDRLQERLDEEMERRRALEDELAQCRRGGRS</sequence>
<proteinExistence type="predicted"/>
<evidence type="ECO:0000256" key="1">
    <source>
        <dbReference type="SAM" id="Coils"/>
    </source>
</evidence>
<keyword evidence="4" id="KW-1185">Reference proteome</keyword>
<comment type="caution">
    <text evidence="3">The sequence shown here is derived from an EMBL/GenBank/DDBJ whole genome shotgun (WGS) entry which is preliminary data.</text>
</comment>
<keyword evidence="2" id="KW-1133">Transmembrane helix</keyword>
<name>A0A4R6SC50_LABRH</name>
<protein>
    <submittedName>
        <fullName evidence="3">Uncharacterized protein</fullName>
    </submittedName>
</protein>
<accession>A0A4R6SC50</accession>
<dbReference type="EMBL" id="SNXZ01000003">
    <property type="protein sequence ID" value="TDP97639.1"/>
    <property type="molecule type" value="Genomic_DNA"/>
</dbReference>
<dbReference type="AlphaFoldDB" id="A0A4R6SC50"/>
<evidence type="ECO:0000313" key="3">
    <source>
        <dbReference type="EMBL" id="TDP97639.1"/>
    </source>
</evidence>
<keyword evidence="2" id="KW-0472">Membrane</keyword>